<feature type="compositionally biased region" description="Polar residues" evidence="1">
    <location>
        <begin position="169"/>
        <end position="179"/>
    </location>
</feature>
<evidence type="ECO:0000256" key="1">
    <source>
        <dbReference type="SAM" id="MobiDB-lite"/>
    </source>
</evidence>
<evidence type="ECO:0000313" key="3">
    <source>
        <dbReference type="Proteomes" id="UP000245207"/>
    </source>
</evidence>
<feature type="region of interest" description="Disordered" evidence="1">
    <location>
        <begin position="1"/>
        <end position="179"/>
    </location>
</feature>
<keyword evidence="3" id="KW-1185">Reference proteome</keyword>
<comment type="caution">
    <text evidence="2">The sequence shown here is derived from an EMBL/GenBank/DDBJ whole genome shotgun (WGS) entry which is preliminary data.</text>
</comment>
<protein>
    <submittedName>
        <fullName evidence="2">Uncharacterized protein</fullName>
    </submittedName>
</protein>
<dbReference type="AlphaFoldDB" id="A0A2U1LNI0"/>
<reference evidence="2 3" key="1">
    <citation type="journal article" date="2018" name="Mol. Plant">
        <title>The genome of Artemisia annua provides insight into the evolution of Asteraceae family and artemisinin biosynthesis.</title>
        <authorList>
            <person name="Shen Q."/>
            <person name="Zhang L."/>
            <person name="Liao Z."/>
            <person name="Wang S."/>
            <person name="Yan T."/>
            <person name="Shi P."/>
            <person name="Liu M."/>
            <person name="Fu X."/>
            <person name="Pan Q."/>
            <person name="Wang Y."/>
            <person name="Lv Z."/>
            <person name="Lu X."/>
            <person name="Zhang F."/>
            <person name="Jiang W."/>
            <person name="Ma Y."/>
            <person name="Chen M."/>
            <person name="Hao X."/>
            <person name="Li L."/>
            <person name="Tang Y."/>
            <person name="Lv G."/>
            <person name="Zhou Y."/>
            <person name="Sun X."/>
            <person name="Brodelius P.E."/>
            <person name="Rose J.K.C."/>
            <person name="Tang K."/>
        </authorList>
    </citation>
    <scope>NUCLEOTIDE SEQUENCE [LARGE SCALE GENOMIC DNA]</scope>
    <source>
        <strain evidence="3">cv. Huhao1</strain>
        <tissue evidence="2">Leaf</tissue>
    </source>
</reference>
<evidence type="ECO:0000313" key="2">
    <source>
        <dbReference type="EMBL" id="PWA50550.1"/>
    </source>
</evidence>
<gene>
    <name evidence="2" type="ORF">CTI12_AA471560</name>
</gene>
<dbReference type="EMBL" id="PKPP01008495">
    <property type="protein sequence ID" value="PWA50550.1"/>
    <property type="molecule type" value="Genomic_DNA"/>
</dbReference>
<feature type="compositionally biased region" description="Low complexity" evidence="1">
    <location>
        <begin position="10"/>
        <end position="20"/>
    </location>
</feature>
<accession>A0A2U1LNI0</accession>
<name>A0A2U1LNI0_ARTAN</name>
<feature type="compositionally biased region" description="Polar residues" evidence="1">
    <location>
        <begin position="116"/>
        <end position="141"/>
    </location>
</feature>
<feature type="compositionally biased region" description="Low complexity" evidence="1">
    <location>
        <begin position="90"/>
        <end position="115"/>
    </location>
</feature>
<proteinExistence type="predicted"/>
<sequence length="179" mass="18941">MSHNVGNARGSTVGVSQTGLSGSGSGGIVAADVRGSDIPGMHTQSQQSAFTKVGGVQFATTGARRTLRPHQPTSKGFAYWFGEERADQASGSTQPTQGSQTTQPSQGSQTNQPSQANQGIPTQASQVFQASQPNQAVQPNEQRPFVIPRRVPSQRILQKKLKKKVDGEGSSQEHAMQLD</sequence>
<organism evidence="2 3">
    <name type="scientific">Artemisia annua</name>
    <name type="common">Sweet wormwood</name>
    <dbReference type="NCBI Taxonomy" id="35608"/>
    <lineage>
        <taxon>Eukaryota</taxon>
        <taxon>Viridiplantae</taxon>
        <taxon>Streptophyta</taxon>
        <taxon>Embryophyta</taxon>
        <taxon>Tracheophyta</taxon>
        <taxon>Spermatophyta</taxon>
        <taxon>Magnoliopsida</taxon>
        <taxon>eudicotyledons</taxon>
        <taxon>Gunneridae</taxon>
        <taxon>Pentapetalae</taxon>
        <taxon>asterids</taxon>
        <taxon>campanulids</taxon>
        <taxon>Asterales</taxon>
        <taxon>Asteraceae</taxon>
        <taxon>Asteroideae</taxon>
        <taxon>Anthemideae</taxon>
        <taxon>Artemisiinae</taxon>
        <taxon>Artemisia</taxon>
    </lineage>
</organism>
<dbReference type="Proteomes" id="UP000245207">
    <property type="component" value="Unassembled WGS sequence"/>
</dbReference>